<comment type="cofactor">
    <cofactor evidence="3">
        <name>Zn(2+)</name>
        <dbReference type="ChEBI" id="CHEBI:29105"/>
    </cofactor>
    <text evidence="3">Binds 2 Zn(2+) ions per subunit.</text>
</comment>
<gene>
    <name evidence="4" type="ORF">CCO03_06575</name>
</gene>
<reference evidence="4 5" key="1">
    <citation type="submission" date="2017-05" db="EMBL/GenBank/DDBJ databases">
        <authorList>
            <person name="Song R."/>
            <person name="Chenine A.L."/>
            <person name="Ruprecht R.M."/>
        </authorList>
    </citation>
    <scope>NUCLEOTIDE SEQUENCE [LARGE SCALE GENOMIC DNA]</scope>
    <source>
        <strain evidence="4 5">DSM 26136</strain>
    </source>
</reference>
<feature type="binding site" evidence="3">
    <location>
        <position position="104"/>
    </location>
    <ligand>
        <name>Zn(2+)</name>
        <dbReference type="ChEBI" id="CHEBI:29105"/>
        <label>2</label>
    </ligand>
</feature>
<protein>
    <recommendedName>
        <fullName evidence="6">Zn-dependent hydrolase</fullName>
    </recommendedName>
</protein>
<name>A0A1Y0EL71_9BURK</name>
<dbReference type="SUPFAM" id="SSF53187">
    <property type="entry name" value="Zn-dependent exopeptidases"/>
    <property type="match status" value="1"/>
</dbReference>
<feature type="binding site" evidence="3">
    <location>
        <position position="93"/>
    </location>
    <ligand>
        <name>Zn(2+)</name>
        <dbReference type="ChEBI" id="CHEBI:29105"/>
        <label>1</label>
    </ligand>
</feature>
<dbReference type="EMBL" id="CP021455">
    <property type="protein sequence ID" value="ARU04383.1"/>
    <property type="molecule type" value="Genomic_DNA"/>
</dbReference>
<keyword evidence="5" id="KW-1185">Reference proteome</keyword>
<dbReference type="PIRSF" id="PIRSF001235">
    <property type="entry name" value="Amidase_carbamoylase"/>
    <property type="match status" value="1"/>
</dbReference>
<dbReference type="InterPro" id="IPR036264">
    <property type="entry name" value="Bact_exopeptidase_dim_dom"/>
</dbReference>
<feature type="binding site" evidence="3">
    <location>
        <position position="104"/>
    </location>
    <ligand>
        <name>Zn(2+)</name>
        <dbReference type="ChEBI" id="CHEBI:29105"/>
        <label>1</label>
    </ligand>
</feature>
<dbReference type="CDD" id="cd03884">
    <property type="entry name" value="M20_bAS"/>
    <property type="match status" value="1"/>
</dbReference>
<dbReference type="KEGG" id="cser:CCO03_06575"/>
<dbReference type="Proteomes" id="UP000196138">
    <property type="component" value="Chromosome"/>
</dbReference>
<dbReference type="PANTHER" id="PTHR32494:SF5">
    <property type="entry name" value="ALLANTOATE AMIDOHYDROLASE"/>
    <property type="match status" value="1"/>
</dbReference>
<feature type="binding site" evidence="3">
    <location>
        <position position="400"/>
    </location>
    <ligand>
        <name>Zn(2+)</name>
        <dbReference type="ChEBI" id="CHEBI:29105"/>
        <label>2</label>
    </ligand>
</feature>
<dbReference type="GO" id="GO:0046872">
    <property type="term" value="F:metal ion binding"/>
    <property type="evidence" value="ECO:0007669"/>
    <property type="project" value="UniProtKB-KW"/>
</dbReference>
<feature type="binding site" evidence="3">
    <location>
        <position position="139"/>
    </location>
    <ligand>
        <name>Zn(2+)</name>
        <dbReference type="ChEBI" id="CHEBI:29105"/>
        <label>2</label>
    </ligand>
</feature>
<dbReference type="RefSeq" id="WP_087278848.1">
    <property type="nucleotide sequence ID" value="NZ_CP021455.1"/>
</dbReference>
<accession>A0A1Y0EL71</accession>
<dbReference type="NCBIfam" id="TIGR01879">
    <property type="entry name" value="hydantase"/>
    <property type="match status" value="1"/>
</dbReference>
<evidence type="ECO:0000256" key="3">
    <source>
        <dbReference type="PIRSR" id="PIRSR001235-1"/>
    </source>
</evidence>
<sequence>MTSTASPTTPPQLPIDGARLIERLSALASFGGSVKSGVARESLTPTELAARHWLAAHYATRPGYLVGVDAAANLHIRRLGQYDELPFVMTGSHIDTQPLGGWLDGAFGVMAGLEVFDALDDAGLRTRRSLQVVAWTNEEGSRFSPGLMGSQAYVQPQALAGYLPVCDARGESFGQARDTALHAFDQAADAGGWSCFAPEPAQPVHAYVEAHIEQGPVLEREGLALGIVEAIQGVRWYQVVVPGRCAHAGTTPLVDRDDAQAKAIALAHALLSHAAEAAQAGDDALRVTIGRWACQPDAINTIADRVSFTVDLRHPDAHVRDAFDRLLRRLAPDGSQITLLQDKTTTAFDPALVTLLGEAAERRGLAARRMVSGAFHDAMPLAGHAPTAMLFAPSLRGVSHHPEEHTHSADLVACTQVLADGLLALAEPMR</sequence>
<evidence type="ECO:0000313" key="4">
    <source>
        <dbReference type="EMBL" id="ARU04383.1"/>
    </source>
</evidence>
<evidence type="ECO:0000256" key="1">
    <source>
        <dbReference type="ARBA" id="ARBA00006153"/>
    </source>
</evidence>
<organism evidence="4 5">
    <name type="scientific">Comamonas serinivorans</name>
    <dbReference type="NCBI Taxonomy" id="1082851"/>
    <lineage>
        <taxon>Bacteria</taxon>
        <taxon>Pseudomonadati</taxon>
        <taxon>Pseudomonadota</taxon>
        <taxon>Betaproteobacteria</taxon>
        <taxon>Burkholderiales</taxon>
        <taxon>Comamonadaceae</taxon>
        <taxon>Comamonas</taxon>
    </lineage>
</organism>
<keyword evidence="2" id="KW-0378">Hydrolase</keyword>
<feature type="binding site" evidence="3">
    <location>
        <position position="211"/>
    </location>
    <ligand>
        <name>Zn(2+)</name>
        <dbReference type="ChEBI" id="CHEBI:29105"/>
        <label>1</label>
    </ligand>
</feature>
<evidence type="ECO:0000256" key="2">
    <source>
        <dbReference type="ARBA" id="ARBA00022801"/>
    </source>
</evidence>
<dbReference type="Gene3D" id="3.40.630.10">
    <property type="entry name" value="Zn peptidases"/>
    <property type="match status" value="1"/>
</dbReference>
<evidence type="ECO:0008006" key="6">
    <source>
        <dbReference type="Google" id="ProtNLM"/>
    </source>
</evidence>
<dbReference type="AlphaFoldDB" id="A0A1Y0EL71"/>
<evidence type="ECO:0000313" key="5">
    <source>
        <dbReference type="Proteomes" id="UP000196138"/>
    </source>
</evidence>
<dbReference type="OrthoDB" id="9808195at2"/>
<dbReference type="PANTHER" id="PTHR32494">
    <property type="entry name" value="ALLANTOATE DEIMINASE-RELATED"/>
    <property type="match status" value="1"/>
</dbReference>
<dbReference type="InterPro" id="IPR010158">
    <property type="entry name" value="Amidase_Cbmase"/>
</dbReference>
<dbReference type="InterPro" id="IPR002933">
    <property type="entry name" value="Peptidase_M20"/>
</dbReference>
<dbReference type="Gene3D" id="3.30.70.360">
    <property type="match status" value="1"/>
</dbReference>
<proteinExistence type="inferred from homology"/>
<comment type="similarity">
    <text evidence="1">Belongs to the peptidase M20 family.</text>
</comment>
<dbReference type="GO" id="GO:0016813">
    <property type="term" value="F:hydrolase activity, acting on carbon-nitrogen (but not peptide) bonds, in linear amidines"/>
    <property type="evidence" value="ECO:0007669"/>
    <property type="project" value="InterPro"/>
</dbReference>
<dbReference type="Pfam" id="PF01546">
    <property type="entry name" value="Peptidase_M20"/>
    <property type="match status" value="1"/>
</dbReference>
<dbReference type="SUPFAM" id="SSF55031">
    <property type="entry name" value="Bacterial exopeptidase dimerisation domain"/>
    <property type="match status" value="1"/>
</dbReference>
<keyword evidence="3" id="KW-0862">Zinc</keyword>
<keyword evidence="3" id="KW-0479">Metal-binding</keyword>